<dbReference type="AlphaFoldDB" id="A0A1D2AGL7"/>
<name>A0A1D2AGL7_AUXPR</name>
<evidence type="ECO:0000256" key="2">
    <source>
        <dbReference type="ARBA" id="ARBA00023242"/>
    </source>
</evidence>
<dbReference type="Gene3D" id="3.30.160.360">
    <property type="match status" value="1"/>
</dbReference>
<dbReference type="EMBL" id="GDKF01000401">
    <property type="protein sequence ID" value="JAT78221.1"/>
    <property type="molecule type" value="Transcribed_RNA"/>
</dbReference>
<dbReference type="InterPro" id="IPR003888">
    <property type="entry name" value="FYrich_N"/>
</dbReference>
<dbReference type="GO" id="GO:0005634">
    <property type="term" value="C:nucleus"/>
    <property type="evidence" value="ECO:0007669"/>
    <property type="project" value="UniProtKB-SubCell"/>
</dbReference>
<evidence type="ECO:0000313" key="4">
    <source>
        <dbReference type="EMBL" id="JAT78221.1"/>
    </source>
</evidence>
<dbReference type="PROSITE" id="PS51542">
    <property type="entry name" value="FYRN"/>
    <property type="match status" value="1"/>
</dbReference>
<feature type="non-terminal residue" evidence="4">
    <location>
        <position position="1"/>
    </location>
</feature>
<evidence type="ECO:0000256" key="1">
    <source>
        <dbReference type="ARBA" id="ARBA00004123"/>
    </source>
</evidence>
<dbReference type="Pfam" id="PF05965">
    <property type="entry name" value="FYRC"/>
    <property type="match status" value="1"/>
</dbReference>
<dbReference type="PROSITE" id="PS51543">
    <property type="entry name" value="FYRC"/>
    <property type="match status" value="1"/>
</dbReference>
<feature type="compositionally biased region" description="Polar residues" evidence="3">
    <location>
        <begin position="10"/>
        <end position="20"/>
    </location>
</feature>
<proteinExistence type="predicted"/>
<evidence type="ECO:0008006" key="5">
    <source>
        <dbReference type="Google" id="ProtNLM"/>
    </source>
</evidence>
<feature type="region of interest" description="Disordered" evidence="3">
    <location>
        <begin position="1"/>
        <end position="56"/>
    </location>
</feature>
<dbReference type="InterPro" id="IPR003889">
    <property type="entry name" value="FYrich_C"/>
</dbReference>
<protein>
    <recommendedName>
        <fullName evidence="5">FYR C-terminal domain-containing protein</fullName>
    </recommendedName>
</protein>
<dbReference type="GO" id="GO:0140993">
    <property type="term" value="F:histone modifying activity"/>
    <property type="evidence" value="ECO:0007669"/>
    <property type="project" value="UniProtKB-ARBA"/>
</dbReference>
<reference evidence="4" key="1">
    <citation type="submission" date="2015-08" db="EMBL/GenBank/DDBJ databases">
        <authorList>
            <person name="Babu N.S."/>
            <person name="Beckwith C.J."/>
            <person name="Beseler K.G."/>
            <person name="Brison A."/>
            <person name="Carone J.V."/>
            <person name="Caskin T.P."/>
            <person name="Diamond M."/>
            <person name="Durham M.E."/>
            <person name="Foxe J.M."/>
            <person name="Go M."/>
            <person name="Henderson B.A."/>
            <person name="Jones I.B."/>
            <person name="McGettigan J.A."/>
            <person name="Micheletti S.J."/>
            <person name="Nasrallah M.E."/>
            <person name="Ortiz D."/>
            <person name="Piller C.R."/>
            <person name="Privatt S.R."/>
            <person name="Schneider S.L."/>
            <person name="Sharp S."/>
            <person name="Smith T.C."/>
            <person name="Stanton J.D."/>
            <person name="Ullery H.E."/>
            <person name="Wilson R.J."/>
            <person name="Serrano M.G."/>
            <person name="Buck G."/>
            <person name="Lee V."/>
            <person name="Wang Y."/>
            <person name="Carvalho R."/>
            <person name="Voegtly L."/>
            <person name="Shi R."/>
            <person name="Duckworth R."/>
            <person name="Johnson A."/>
            <person name="Loviza R."/>
            <person name="Walstead R."/>
            <person name="Shah Z."/>
            <person name="Kiflezghi M."/>
            <person name="Wade K."/>
            <person name="Ball S.L."/>
            <person name="Bradley K.W."/>
            <person name="Asai D.J."/>
            <person name="Bowman C.A."/>
            <person name="Russell D.A."/>
            <person name="Pope W.H."/>
            <person name="Jacobs-Sera D."/>
            <person name="Hendrix R.W."/>
            <person name="Hatfull G.F."/>
        </authorList>
    </citation>
    <scope>NUCLEOTIDE SEQUENCE</scope>
</reference>
<keyword evidence="2" id="KW-0539">Nucleus</keyword>
<evidence type="ECO:0000256" key="3">
    <source>
        <dbReference type="SAM" id="MobiDB-lite"/>
    </source>
</evidence>
<gene>
    <name evidence="4" type="ORF">g.100349</name>
</gene>
<organism evidence="4">
    <name type="scientific">Auxenochlorella protothecoides</name>
    <name type="common">Green microalga</name>
    <name type="synonym">Chlorella protothecoides</name>
    <dbReference type="NCBI Taxonomy" id="3075"/>
    <lineage>
        <taxon>Eukaryota</taxon>
        <taxon>Viridiplantae</taxon>
        <taxon>Chlorophyta</taxon>
        <taxon>core chlorophytes</taxon>
        <taxon>Trebouxiophyceae</taxon>
        <taxon>Chlorellales</taxon>
        <taxon>Chlorellaceae</taxon>
        <taxon>Auxenochlorella</taxon>
    </lineage>
</organism>
<comment type="subcellular location">
    <subcellularLocation>
        <location evidence="1">Nucleus</location>
    </subcellularLocation>
</comment>
<feature type="compositionally biased region" description="Polar residues" evidence="3">
    <location>
        <begin position="85"/>
        <end position="94"/>
    </location>
</feature>
<sequence length="396" mass="43059">GAQPLHPTLCPSQRRSSSINPFIADRNTVGSPDLQHDSGGFLKSLPGTLHPMMGPSENQYEEMRAHRIAANAERLRSLGILQTHQCNHSTTRRGSLQAPPLKKTKASQPPKCAPRRSSSRLQTPSSAAVQTAAAATQPAAPVRRPRLAFTEMELGTGPEIEAPFTLRSIGVTVWDLGCIHRAAWADRYWSSPGCLYHHAYPVGYRASKTVFGREYEMSIGLGEAGPVFKIRALSGPGQEFEGPTPTQPWTAVCLAHRTGQRISGPQYFGFSDALTQRAIAGLYDARELAAALKEGTARAEELCGEERAVREFVGLPGVGRGVATSLALTEALGGRRHTCLRSLRAWARQEGTGHAQQLEDWLRTSSELPGSTLRWPAWQLRIVPGLMRDIAGAHRS</sequence>
<accession>A0A1D2AGL7</accession>
<feature type="region of interest" description="Disordered" evidence="3">
    <location>
        <begin position="85"/>
        <end position="126"/>
    </location>
</feature>